<reference evidence="6" key="1">
    <citation type="submission" date="2008-03" db="EMBL/GenBank/DDBJ databases">
        <title>Complete sequence of Polynucleobacter necessarius STIR1.</title>
        <authorList>
            <consortium name="US DOE Joint Genome Institute"/>
            <person name="Copeland A."/>
            <person name="Lucas S."/>
            <person name="Lapidus A."/>
            <person name="Barry K."/>
            <person name="Detter J.C."/>
            <person name="Glavina del Rio T."/>
            <person name="Hammon N."/>
            <person name="Israni S."/>
            <person name="Dalin E."/>
            <person name="Tice H."/>
            <person name="Pitluck S."/>
            <person name="Chain P."/>
            <person name="Malfatti S."/>
            <person name="Shin M."/>
            <person name="Vergez L."/>
            <person name="Schmutz J."/>
            <person name="Larimer F."/>
            <person name="Land M."/>
            <person name="Hauser L."/>
            <person name="Kyrpides N."/>
            <person name="Kim E."/>
            <person name="Hahn M."/>
            <person name="Richardson P."/>
        </authorList>
    </citation>
    <scope>NUCLEOTIDE SEQUENCE [LARGE SCALE GENOMIC DNA]</scope>
    <source>
        <strain evidence="6">STIR1</strain>
    </source>
</reference>
<dbReference type="EMBL" id="CP001010">
    <property type="protein sequence ID" value="ACB44074.1"/>
    <property type="molecule type" value="Genomic_DNA"/>
</dbReference>
<feature type="transmembrane region" description="Helical" evidence="5">
    <location>
        <begin position="93"/>
        <end position="114"/>
    </location>
</feature>
<dbReference type="GO" id="GO:0005886">
    <property type="term" value="C:plasma membrane"/>
    <property type="evidence" value="ECO:0007669"/>
    <property type="project" value="TreeGrafter"/>
</dbReference>
<gene>
    <name evidence="6" type="ordered locus">Pnec_0875</name>
</gene>
<dbReference type="eggNOG" id="COG2917">
    <property type="taxonomic scope" value="Bacteria"/>
</dbReference>
<protein>
    <submittedName>
        <fullName evidence="6">Intracellular septation protein A</fullName>
    </submittedName>
</protein>
<evidence type="ECO:0000313" key="6">
    <source>
        <dbReference type="EMBL" id="ACB44074.1"/>
    </source>
</evidence>
<dbReference type="AlphaFoldDB" id="B1XUP7"/>
<keyword evidence="1" id="KW-1003">Cell membrane</keyword>
<feature type="transmembrane region" description="Helical" evidence="5">
    <location>
        <begin position="20"/>
        <end position="39"/>
    </location>
</feature>
<feature type="transmembrane region" description="Helical" evidence="5">
    <location>
        <begin position="51"/>
        <end position="72"/>
    </location>
</feature>
<keyword evidence="3 5" id="KW-1133">Transmembrane helix</keyword>
<dbReference type="NCBIfam" id="NF001325">
    <property type="entry name" value="PRK00259.1-3"/>
    <property type="match status" value="1"/>
</dbReference>
<dbReference type="STRING" id="452638.Pnec_0875"/>
<dbReference type="PANTHER" id="PTHR36917">
    <property type="entry name" value="INTRACELLULAR SEPTATION PROTEIN A-RELATED"/>
    <property type="match status" value="1"/>
</dbReference>
<dbReference type="Pfam" id="PF04279">
    <property type="entry name" value="IspA"/>
    <property type="match status" value="1"/>
</dbReference>
<name>B1XUP7_POLNS</name>
<evidence type="ECO:0000256" key="5">
    <source>
        <dbReference type="SAM" id="Phobius"/>
    </source>
</evidence>
<evidence type="ECO:0000256" key="1">
    <source>
        <dbReference type="ARBA" id="ARBA00022475"/>
    </source>
</evidence>
<dbReference type="PANTHER" id="PTHR36917:SF1">
    <property type="entry name" value="INNER MEMBRANE-SPANNING PROTEIN YCIB"/>
    <property type="match status" value="1"/>
</dbReference>
<sequence>MVATIVQILWVYYRHRKIDAMQWISLVMIIVFGSLTIFLHDKTFIQLKPTALYWLFSGALFISAQFFQKNWIRVLMGKQVTLKEKSAHSVWHRLNMAWALFFFAMGALNLYIAFEYSEETWVNFKLFGSTGLLVVFVISQGIWLAKHMEHPSE</sequence>
<keyword evidence="4 5" id="KW-0472">Membrane</keyword>
<accession>B1XUP7</accession>
<evidence type="ECO:0000256" key="3">
    <source>
        <dbReference type="ARBA" id="ARBA00022989"/>
    </source>
</evidence>
<keyword evidence="2 5" id="KW-0812">Transmembrane</keyword>
<proteinExistence type="predicted"/>
<feature type="transmembrane region" description="Helical" evidence="5">
    <location>
        <begin position="126"/>
        <end position="145"/>
    </location>
</feature>
<evidence type="ECO:0000256" key="2">
    <source>
        <dbReference type="ARBA" id="ARBA00022692"/>
    </source>
</evidence>
<evidence type="ECO:0000256" key="4">
    <source>
        <dbReference type="ARBA" id="ARBA00023136"/>
    </source>
</evidence>
<dbReference type="KEGG" id="pne:Pnec_0875"/>
<dbReference type="HOGENOM" id="CLU_089554_2_0_4"/>
<dbReference type="InterPro" id="IPR006008">
    <property type="entry name" value="YciB"/>
</dbReference>
<organism evidence="6">
    <name type="scientific">Polynucleobacter necessarius subsp. necessarius (strain STIR1)</name>
    <dbReference type="NCBI Taxonomy" id="452638"/>
    <lineage>
        <taxon>Bacteria</taxon>
        <taxon>Pseudomonadati</taxon>
        <taxon>Pseudomonadota</taxon>
        <taxon>Betaproteobacteria</taxon>
        <taxon>Burkholderiales</taxon>
        <taxon>Burkholderiaceae</taxon>
        <taxon>Polynucleobacter</taxon>
    </lineage>
</organism>